<keyword evidence="1" id="KW-0812">Transmembrane</keyword>
<evidence type="ECO:0000256" key="1">
    <source>
        <dbReference type="SAM" id="Phobius"/>
    </source>
</evidence>
<dbReference type="AlphaFoldDB" id="A0A1F6FWL5"/>
<accession>A0A1F6FWL5</accession>
<organism evidence="2 3">
    <name type="scientific">Candidatus Kuenenbacteria bacterium RIFCSPLOWO2_02_FULL_42_16</name>
    <dbReference type="NCBI Taxonomy" id="1798564"/>
    <lineage>
        <taxon>Bacteria</taxon>
        <taxon>Candidatus Kueneniibacteriota</taxon>
    </lineage>
</organism>
<dbReference type="Proteomes" id="UP000177998">
    <property type="component" value="Unassembled WGS sequence"/>
</dbReference>
<dbReference type="EMBL" id="MFMZ01000056">
    <property type="protein sequence ID" value="OGG90244.1"/>
    <property type="molecule type" value="Genomic_DNA"/>
</dbReference>
<comment type="caution">
    <text evidence="2">The sequence shown here is derived from an EMBL/GenBank/DDBJ whole genome shotgun (WGS) entry which is preliminary data.</text>
</comment>
<feature type="transmembrane region" description="Helical" evidence="1">
    <location>
        <begin position="49"/>
        <end position="74"/>
    </location>
</feature>
<name>A0A1F6FWL5_9BACT</name>
<sequence length="82" mass="9073">MKYIYSLLAIIAGFLLVRYSNYLVDNFGHSETAEHYLGTYGGSRLMWKLIGLIIIIGALLTISGLAQSLIYSIFKPMVGGLK</sequence>
<reference evidence="2 3" key="1">
    <citation type="journal article" date="2016" name="Nat. Commun.">
        <title>Thousands of microbial genomes shed light on interconnected biogeochemical processes in an aquifer system.</title>
        <authorList>
            <person name="Anantharaman K."/>
            <person name="Brown C.T."/>
            <person name="Hug L.A."/>
            <person name="Sharon I."/>
            <person name="Castelle C.J."/>
            <person name="Probst A.J."/>
            <person name="Thomas B.C."/>
            <person name="Singh A."/>
            <person name="Wilkins M.J."/>
            <person name="Karaoz U."/>
            <person name="Brodie E.L."/>
            <person name="Williams K.H."/>
            <person name="Hubbard S.S."/>
            <person name="Banfield J.F."/>
        </authorList>
    </citation>
    <scope>NUCLEOTIDE SEQUENCE [LARGE SCALE GENOMIC DNA]</scope>
</reference>
<gene>
    <name evidence="2" type="ORF">A3H55_01250</name>
</gene>
<evidence type="ECO:0000313" key="3">
    <source>
        <dbReference type="Proteomes" id="UP000177998"/>
    </source>
</evidence>
<protein>
    <submittedName>
        <fullName evidence="2">Uncharacterized protein</fullName>
    </submittedName>
</protein>
<keyword evidence="1" id="KW-0472">Membrane</keyword>
<evidence type="ECO:0000313" key="2">
    <source>
        <dbReference type="EMBL" id="OGG90244.1"/>
    </source>
</evidence>
<proteinExistence type="predicted"/>
<keyword evidence="1" id="KW-1133">Transmembrane helix</keyword>